<evidence type="ECO:0000313" key="2">
    <source>
        <dbReference type="Proteomes" id="UP000226425"/>
    </source>
</evidence>
<evidence type="ECO:0000313" key="1">
    <source>
        <dbReference type="EMBL" id="ALY09696.1"/>
    </source>
</evidence>
<dbReference type="Proteomes" id="UP000226425">
    <property type="component" value="Segment"/>
</dbReference>
<proteinExistence type="predicted"/>
<name>A0A0U4B4L6_9CAUD</name>
<reference evidence="1 2" key="1">
    <citation type="submission" date="2015-11" db="EMBL/GenBank/DDBJ databases">
        <authorList>
            <person name="Lee I.Y."/>
            <person name="Guerrero C.A."/>
            <person name="Bowman C.A."/>
            <person name="Russell D.A."/>
            <person name="Pope W.H."/>
            <person name="Jacobs-Sera D."/>
            <person name="Hendrix R.W."/>
            <person name="Hatfull G.F."/>
        </authorList>
    </citation>
    <scope>NUCLEOTIDE SEQUENCE [LARGE SCALE GENOMIC DNA]</scope>
</reference>
<keyword evidence="2" id="KW-1185">Reference proteome</keyword>
<dbReference type="GeneID" id="40077522"/>
<dbReference type="EMBL" id="KU160656">
    <property type="protein sequence ID" value="ALY09696.1"/>
    <property type="molecule type" value="Genomic_DNA"/>
</dbReference>
<accession>A0A0U4B4L6</accession>
<dbReference type="RefSeq" id="YP_009601676.1">
    <property type="nucleotide sequence ID" value="NC_041932.1"/>
</dbReference>
<dbReference type="OrthoDB" id="21880at10239"/>
<gene>
    <name evidence="1" type="primary">43</name>
    <name evidence="1" type="ORF">MARTHA_43</name>
</gene>
<dbReference type="KEGG" id="vg:40077522"/>
<protein>
    <submittedName>
        <fullName evidence="1">Uncharacterized protein</fullName>
    </submittedName>
</protein>
<sequence>MTSEKPLSVADARSALYRIKQARQPITEAIDHLQEHIDVTTKQLEDTRVVDDAMREAEDRAQWALDTAMNAHERKAFGFVDENASNRLKGVAPRKISDNPQA</sequence>
<organism evidence="1 2">
    <name type="scientific">Arthrobacter phage Martha</name>
    <dbReference type="NCBI Taxonomy" id="1772307"/>
    <lineage>
        <taxon>Viruses</taxon>
        <taxon>Duplodnaviria</taxon>
        <taxon>Heunggongvirae</taxon>
        <taxon>Uroviricota</taxon>
        <taxon>Caudoviricetes</taxon>
        <taxon>Berryhillviridae</taxon>
        <taxon>Marthavirus</taxon>
        <taxon>Marthavirus martha</taxon>
    </lineage>
</organism>